<dbReference type="RefSeq" id="WP_092724449.1">
    <property type="nucleotide sequence ID" value="NZ_FNGW01000002.1"/>
</dbReference>
<evidence type="ECO:0000256" key="2">
    <source>
        <dbReference type="ARBA" id="ARBA00005051"/>
    </source>
</evidence>
<protein>
    <recommendedName>
        <fullName evidence="3">2-amino-4-hydroxy-6-hydroxymethyldihydropteridine diphosphokinase</fullName>
        <ecNumber evidence="3">2.7.6.3</ecNumber>
    </recommendedName>
</protein>
<organism evidence="10 11">
    <name type="scientific">Romboutsia lituseburensis DSM 797</name>
    <dbReference type="NCBI Taxonomy" id="1121325"/>
    <lineage>
        <taxon>Bacteria</taxon>
        <taxon>Bacillati</taxon>
        <taxon>Bacillota</taxon>
        <taxon>Clostridia</taxon>
        <taxon>Peptostreptococcales</taxon>
        <taxon>Peptostreptococcaceae</taxon>
        <taxon>Romboutsia</taxon>
    </lineage>
</organism>
<dbReference type="InterPro" id="IPR035907">
    <property type="entry name" value="Hppk_sf"/>
</dbReference>
<feature type="domain" description="7,8-dihydro-6-hydroxymethylpterin-pyrophosphokinase" evidence="9">
    <location>
        <begin position="88"/>
        <end position="99"/>
    </location>
</feature>
<dbReference type="EMBL" id="FNGW01000002">
    <property type="protein sequence ID" value="SDL56588.1"/>
    <property type="molecule type" value="Genomic_DNA"/>
</dbReference>
<dbReference type="PROSITE" id="PS00794">
    <property type="entry name" value="HPPK"/>
    <property type="match status" value="1"/>
</dbReference>
<gene>
    <name evidence="10" type="ORF">SAMN04515677_102383</name>
</gene>
<dbReference type="EC" id="2.7.6.3" evidence="3"/>
<evidence type="ECO:0000256" key="3">
    <source>
        <dbReference type="ARBA" id="ARBA00013253"/>
    </source>
</evidence>
<keyword evidence="5" id="KW-0547">Nucleotide-binding</keyword>
<sequence>MNKVYLGLGTNMGDRIEYLYSACEILNKNESISITKKSKIYETKAWGYTDQADFLNMCIEIETDLNTYDLLSLCQEVEKTLNRERIIRWGPRTIDVDILFFNDIIINDENLSIPHPRISERAFVLVPLMDLNSKLEIKGTTIENYLNSLTCEEREQVKEYINDEKEHI</sequence>
<evidence type="ECO:0000259" key="9">
    <source>
        <dbReference type="PROSITE" id="PS00794"/>
    </source>
</evidence>
<dbReference type="GO" id="GO:0046654">
    <property type="term" value="P:tetrahydrofolate biosynthetic process"/>
    <property type="evidence" value="ECO:0007669"/>
    <property type="project" value="UniProtKB-UniPathway"/>
</dbReference>
<dbReference type="AlphaFoldDB" id="A0A1G9L3K6"/>
<dbReference type="UniPathway" id="UPA00077">
    <property type="reaction ID" value="UER00155"/>
</dbReference>
<proteinExistence type="predicted"/>
<keyword evidence="4" id="KW-0808">Transferase</keyword>
<evidence type="ECO:0000256" key="1">
    <source>
        <dbReference type="ARBA" id="ARBA00000198"/>
    </source>
</evidence>
<evidence type="ECO:0000313" key="11">
    <source>
        <dbReference type="Proteomes" id="UP000199068"/>
    </source>
</evidence>
<evidence type="ECO:0000256" key="4">
    <source>
        <dbReference type="ARBA" id="ARBA00022679"/>
    </source>
</evidence>
<dbReference type="Proteomes" id="UP000199068">
    <property type="component" value="Unassembled WGS sequence"/>
</dbReference>
<dbReference type="InterPro" id="IPR000550">
    <property type="entry name" value="Hppk"/>
</dbReference>
<keyword evidence="7" id="KW-0067">ATP-binding</keyword>
<dbReference type="Gene3D" id="3.30.70.560">
    <property type="entry name" value="7,8-Dihydro-6-hydroxymethylpterin-pyrophosphokinase HPPK"/>
    <property type="match status" value="1"/>
</dbReference>
<comment type="catalytic activity">
    <reaction evidence="1">
        <text>6-hydroxymethyl-7,8-dihydropterin + ATP = (7,8-dihydropterin-6-yl)methyl diphosphate + AMP + H(+)</text>
        <dbReference type="Rhea" id="RHEA:11412"/>
        <dbReference type="ChEBI" id="CHEBI:15378"/>
        <dbReference type="ChEBI" id="CHEBI:30616"/>
        <dbReference type="ChEBI" id="CHEBI:44841"/>
        <dbReference type="ChEBI" id="CHEBI:72950"/>
        <dbReference type="ChEBI" id="CHEBI:456215"/>
        <dbReference type="EC" id="2.7.6.3"/>
    </reaction>
</comment>
<comment type="pathway">
    <text evidence="2">Cofactor biosynthesis; tetrahydrofolate biosynthesis; 2-amino-4-hydroxy-6-hydroxymethyl-7,8-dihydropteridine diphosphate from 7,8-dihydroneopterin triphosphate: step 4/4.</text>
</comment>
<evidence type="ECO:0000313" key="10">
    <source>
        <dbReference type="EMBL" id="SDL56588.1"/>
    </source>
</evidence>
<accession>A0A1G9L3K6</accession>
<reference evidence="10 11" key="1">
    <citation type="submission" date="2016-10" db="EMBL/GenBank/DDBJ databases">
        <authorList>
            <person name="de Groot N.N."/>
        </authorList>
    </citation>
    <scope>NUCLEOTIDE SEQUENCE [LARGE SCALE GENOMIC DNA]</scope>
    <source>
        <strain evidence="10 11">DSM 797</strain>
    </source>
</reference>
<dbReference type="GO" id="GO:0003848">
    <property type="term" value="F:2-amino-4-hydroxy-6-hydroxymethyldihydropteridine diphosphokinase activity"/>
    <property type="evidence" value="ECO:0007669"/>
    <property type="project" value="UniProtKB-EC"/>
</dbReference>
<dbReference type="PANTHER" id="PTHR43071:SF1">
    <property type="entry name" value="2-AMINO-4-HYDROXY-6-HYDROXYMETHYLDIHYDROPTERIDINE PYROPHOSPHOKINASE"/>
    <property type="match status" value="1"/>
</dbReference>
<dbReference type="CDD" id="cd00483">
    <property type="entry name" value="HPPK"/>
    <property type="match status" value="1"/>
</dbReference>
<evidence type="ECO:0000256" key="6">
    <source>
        <dbReference type="ARBA" id="ARBA00022777"/>
    </source>
</evidence>
<dbReference type="STRING" id="1121325.SAMN04515677_102383"/>
<dbReference type="GO" id="GO:0016301">
    <property type="term" value="F:kinase activity"/>
    <property type="evidence" value="ECO:0007669"/>
    <property type="project" value="UniProtKB-KW"/>
</dbReference>
<dbReference type="GO" id="GO:0046656">
    <property type="term" value="P:folic acid biosynthetic process"/>
    <property type="evidence" value="ECO:0007669"/>
    <property type="project" value="UniProtKB-KW"/>
</dbReference>
<dbReference type="Pfam" id="PF01288">
    <property type="entry name" value="HPPK"/>
    <property type="match status" value="1"/>
</dbReference>
<dbReference type="SUPFAM" id="SSF55083">
    <property type="entry name" value="6-hydroxymethyl-7,8-dihydropterin pyrophosphokinase, HPPK"/>
    <property type="match status" value="1"/>
</dbReference>
<name>A0A1G9L3K6_9FIRM</name>
<dbReference type="NCBIfam" id="TIGR01498">
    <property type="entry name" value="folK"/>
    <property type="match status" value="1"/>
</dbReference>
<dbReference type="GO" id="GO:0005524">
    <property type="term" value="F:ATP binding"/>
    <property type="evidence" value="ECO:0007669"/>
    <property type="project" value="UniProtKB-KW"/>
</dbReference>
<dbReference type="PANTHER" id="PTHR43071">
    <property type="entry name" value="2-AMINO-4-HYDROXY-6-HYDROXYMETHYLDIHYDROPTERIDINE PYROPHOSPHOKINASE"/>
    <property type="match status" value="1"/>
</dbReference>
<evidence type="ECO:0000256" key="8">
    <source>
        <dbReference type="ARBA" id="ARBA00022909"/>
    </source>
</evidence>
<keyword evidence="8" id="KW-0289">Folate biosynthesis</keyword>
<evidence type="ECO:0000256" key="5">
    <source>
        <dbReference type="ARBA" id="ARBA00022741"/>
    </source>
</evidence>
<keyword evidence="11" id="KW-1185">Reference proteome</keyword>
<keyword evidence="6 10" id="KW-0418">Kinase</keyword>
<evidence type="ECO:0000256" key="7">
    <source>
        <dbReference type="ARBA" id="ARBA00022840"/>
    </source>
</evidence>